<keyword evidence="6" id="KW-0812">Transmembrane</keyword>
<name>A0A8C6SIB1_9GOBI</name>
<keyword evidence="6" id="KW-1133">Transmembrane helix</keyword>
<dbReference type="InterPro" id="IPR015631">
    <property type="entry name" value="CD2/SLAM_rcpt"/>
</dbReference>
<keyword evidence="10" id="KW-1185">Reference proteome</keyword>
<evidence type="ECO:0000313" key="9">
    <source>
        <dbReference type="Ensembl" id="ENSNMLP00000006655.1"/>
    </source>
</evidence>
<dbReference type="PROSITE" id="PS50835">
    <property type="entry name" value="IG_LIKE"/>
    <property type="match status" value="1"/>
</dbReference>
<dbReference type="InterPro" id="IPR003599">
    <property type="entry name" value="Ig_sub"/>
</dbReference>
<reference evidence="9" key="1">
    <citation type="submission" date="2025-08" db="UniProtKB">
        <authorList>
            <consortium name="Ensembl"/>
        </authorList>
    </citation>
    <scope>IDENTIFICATION</scope>
</reference>
<evidence type="ECO:0000259" key="8">
    <source>
        <dbReference type="PROSITE" id="PS50835"/>
    </source>
</evidence>
<protein>
    <recommendedName>
        <fullName evidence="8">Ig-like domain-containing protein</fullName>
    </recommendedName>
</protein>
<organism evidence="9 10">
    <name type="scientific">Neogobius melanostomus</name>
    <name type="common">round goby</name>
    <dbReference type="NCBI Taxonomy" id="47308"/>
    <lineage>
        <taxon>Eukaryota</taxon>
        <taxon>Metazoa</taxon>
        <taxon>Chordata</taxon>
        <taxon>Craniata</taxon>
        <taxon>Vertebrata</taxon>
        <taxon>Euteleostomi</taxon>
        <taxon>Actinopterygii</taxon>
        <taxon>Neopterygii</taxon>
        <taxon>Teleostei</taxon>
        <taxon>Neoteleostei</taxon>
        <taxon>Acanthomorphata</taxon>
        <taxon>Gobiaria</taxon>
        <taxon>Gobiiformes</taxon>
        <taxon>Gobioidei</taxon>
        <taxon>Gobiidae</taxon>
        <taxon>Benthophilinae</taxon>
        <taxon>Neogobiini</taxon>
        <taxon>Neogobius</taxon>
    </lineage>
</organism>
<sequence length="267" mass="30094">MCRRLLFDFLLPMLLQVALADDLPPVSAYVGKNVTLRSGADPSWKLSRITWSIWANTTWIATYYSKATNVNHFYRYQNRLHLNTSTGDLVIEHLKSEDEMEYTVDFFNSQGENKVNKIKLSIKQHLRHPTIRTWLSREGDSCVFGLRCSSPDSGVTLSWKTEPHFQSHSESSDELTGFLNKTQSIKFTCVSSKNNDNASKSDSLKCEDLPPPVTSSAPTTPPASDCRVISRDPVFLVPGFFMGAAVVIVCYCIQQRRKCGSRNISDN</sequence>
<evidence type="ECO:0000256" key="1">
    <source>
        <dbReference type="ARBA" id="ARBA00004370"/>
    </source>
</evidence>
<feature type="domain" description="Ig-like" evidence="8">
    <location>
        <begin position="129"/>
        <end position="205"/>
    </location>
</feature>
<evidence type="ECO:0000313" key="10">
    <source>
        <dbReference type="Proteomes" id="UP000694523"/>
    </source>
</evidence>
<dbReference type="SUPFAM" id="SSF48726">
    <property type="entry name" value="Immunoglobulin"/>
    <property type="match status" value="1"/>
</dbReference>
<comment type="subcellular location">
    <subcellularLocation>
        <location evidence="1">Membrane</location>
    </subcellularLocation>
</comment>
<dbReference type="GO" id="GO:0016020">
    <property type="term" value="C:membrane"/>
    <property type="evidence" value="ECO:0007669"/>
    <property type="project" value="UniProtKB-SubCell"/>
</dbReference>
<keyword evidence="3 6" id="KW-0472">Membrane</keyword>
<feature type="transmembrane region" description="Helical" evidence="6">
    <location>
        <begin position="234"/>
        <end position="253"/>
    </location>
</feature>
<evidence type="ECO:0000256" key="3">
    <source>
        <dbReference type="ARBA" id="ARBA00023136"/>
    </source>
</evidence>
<reference evidence="9" key="2">
    <citation type="submission" date="2025-09" db="UniProtKB">
        <authorList>
            <consortium name="Ensembl"/>
        </authorList>
    </citation>
    <scope>IDENTIFICATION</scope>
</reference>
<feature type="compositionally biased region" description="Low complexity" evidence="5">
    <location>
        <begin position="214"/>
        <end position="224"/>
    </location>
</feature>
<dbReference type="GO" id="GO:0005911">
    <property type="term" value="C:cell-cell junction"/>
    <property type="evidence" value="ECO:0007669"/>
    <property type="project" value="TreeGrafter"/>
</dbReference>
<dbReference type="Proteomes" id="UP000694523">
    <property type="component" value="Unplaced"/>
</dbReference>
<dbReference type="SMART" id="SM00409">
    <property type="entry name" value="IG"/>
    <property type="match status" value="1"/>
</dbReference>
<feature type="signal peptide" evidence="7">
    <location>
        <begin position="1"/>
        <end position="20"/>
    </location>
</feature>
<evidence type="ECO:0000256" key="4">
    <source>
        <dbReference type="ARBA" id="ARBA00023180"/>
    </source>
</evidence>
<accession>A0A8C6SIB1</accession>
<dbReference type="InterPro" id="IPR007110">
    <property type="entry name" value="Ig-like_dom"/>
</dbReference>
<feature type="region of interest" description="Disordered" evidence="5">
    <location>
        <begin position="194"/>
        <end position="224"/>
    </location>
</feature>
<proteinExistence type="predicted"/>
<dbReference type="PANTHER" id="PTHR12080">
    <property type="entry name" value="SIGNALING LYMPHOCYTIC ACTIVATION MOLECULE"/>
    <property type="match status" value="1"/>
</dbReference>
<dbReference type="Ensembl" id="ENSNMLT00000007597.1">
    <property type="protein sequence ID" value="ENSNMLP00000006655.1"/>
    <property type="gene ID" value="ENSNMLG00000004812.1"/>
</dbReference>
<dbReference type="InterPro" id="IPR036179">
    <property type="entry name" value="Ig-like_dom_sf"/>
</dbReference>
<evidence type="ECO:0000256" key="2">
    <source>
        <dbReference type="ARBA" id="ARBA00022729"/>
    </source>
</evidence>
<dbReference type="Gene3D" id="2.60.40.10">
    <property type="entry name" value="Immunoglobulins"/>
    <property type="match status" value="1"/>
</dbReference>
<evidence type="ECO:0000256" key="7">
    <source>
        <dbReference type="SAM" id="SignalP"/>
    </source>
</evidence>
<evidence type="ECO:0000256" key="6">
    <source>
        <dbReference type="SAM" id="Phobius"/>
    </source>
</evidence>
<keyword evidence="4" id="KW-0325">Glycoprotein</keyword>
<evidence type="ECO:0000256" key="5">
    <source>
        <dbReference type="SAM" id="MobiDB-lite"/>
    </source>
</evidence>
<dbReference type="InterPro" id="IPR013783">
    <property type="entry name" value="Ig-like_fold"/>
</dbReference>
<keyword evidence="2 7" id="KW-0732">Signal</keyword>
<feature type="chain" id="PRO_5034042112" description="Ig-like domain-containing protein" evidence="7">
    <location>
        <begin position="21"/>
        <end position="267"/>
    </location>
</feature>
<dbReference type="PANTHER" id="PTHR12080:SF59">
    <property type="entry name" value="HEPATIC AND GLIAL CELL ADHESION MOLECULE"/>
    <property type="match status" value="1"/>
</dbReference>
<dbReference type="AlphaFoldDB" id="A0A8C6SIB1"/>